<dbReference type="GO" id="GO:0016887">
    <property type="term" value="F:ATP hydrolysis activity"/>
    <property type="evidence" value="ECO:0007669"/>
    <property type="project" value="InterPro"/>
</dbReference>
<dbReference type="InterPro" id="IPR003439">
    <property type="entry name" value="ABC_transporter-like_ATP-bd"/>
</dbReference>
<dbReference type="EMBL" id="AVCI01000013">
    <property type="protein sequence ID" value="KFN42258.1"/>
    <property type="molecule type" value="Genomic_DNA"/>
</dbReference>
<dbReference type="Pfam" id="PF00005">
    <property type="entry name" value="ABC_tran"/>
    <property type="match status" value="1"/>
</dbReference>
<name>A0A091AQ06_9GAMM</name>
<dbReference type="Gene3D" id="3.40.50.300">
    <property type="entry name" value="P-loop containing nucleotide triphosphate hydrolases"/>
    <property type="match status" value="1"/>
</dbReference>
<dbReference type="Proteomes" id="UP000029385">
    <property type="component" value="Unassembled WGS sequence"/>
</dbReference>
<keyword evidence="5" id="KW-1185">Reference proteome</keyword>
<evidence type="ECO:0000313" key="5">
    <source>
        <dbReference type="Proteomes" id="UP000029385"/>
    </source>
</evidence>
<keyword evidence="1" id="KW-0547">Nucleotide-binding</keyword>
<accession>A0A091AQ06</accession>
<dbReference type="InterPro" id="IPR027417">
    <property type="entry name" value="P-loop_NTPase"/>
</dbReference>
<evidence type="ECO:0000256" key="2">
    <source>
        <dbReference type="ARBA" id="ARBA00022840"/>
    </source>
</evidence>
<dbReference type="SUPFAM" id="SSF52540">
    <property type="entry name" value="P-loop containing nucleoside triphosphate hydrolases"/>
    <property type="match status" value="1"/>
</dbReference>
<dbReference type="GO" id="GO:0005524">
    <property type="term" value="F:ATP binding"/>
    <property type="evidence" value="ECO:0007669"/>
    <property type="project" value="UniProtKB-KW"/>
</dbReference>
<sequence>MNTPATGNGGPVIRARGLTKRFGELTAVDHVDLAIARGQVYGFLGPNGSGKSTTLRMLCGLLTPTSGEVEVLGLRIPEQAEALKRRIGYMTQKFSLYEDLTVLENLQFLAAVHDLPRALAKQRVDEMIERYHFGDRRQQLAGTMSGGQKQRLALAGSVLHEPELLLLDEPTSAVDPESRRDFWANLFELADAGTTLLVSTHYMDEAERCHRLAILESGRLVADDTPQALCAALPGRVWRIRVTQTRVAEAVLRGHPGVLGVAQIGTDLRVLADNAIDEATLRRLIPNTEQVVIDTVTPNLEDVFVAATRLSRAEAA</sequence>
<dbReference type="PATRIC" id="fig|1121015.4.peg.2331"/>
<dbReference type="CDD" id="cd03230">
    <property type="entry name" value="ABC_DR_subfamily_A"/>
    <property type="match status" value="1"/>
</dbReference>
<dbReference type="PROSITE" id="PS00211">
    <property type="entry name" value="ABC_TRANSPORTER_1"/>
    <property type="match status" value="1"/>
</dbReference>
<protein>
    <recommendedName>
        <fullName evidence="3">ABC transporter domain-containing protein</fullName>
    </recommendedName>
</protein>
<reference evidence="4 5" key="1">
    <citation type="submission" date="2013-09" db="EMBL/GenBank/DDBJ databases">
        <title>Genome sequencing of Arenimonas oryziterrae.</title>
        <authorList>
            <person name="Chen F."/>
            <person name="Wang G."/>
        </authorList>
    </citation>
    <scope>NUCLEOTIDE SEQUENCE [LARGE SCALE GENOMIC DNA]</scope>
    <source>
        <strain evidence="4 5">YC6267</strain>
    </source>
</reference>
<keyword evidence="2" id="KW-0067">ATP-binding</keyword>
<proteinExistence type="predicted"/>
<feature type="domain" description="ABC transporter" evidence="3">
    <location>
        <begin position="13"/>
        <end position="242"/>
    </location>
</feature>
<dbReference type="AlphaFoldDB" id="A0A091AQ06"/>
<organism evidence="4 5">
    <name type="scientific">Arenimonas oryziterrae DSM 21050 = YC6267</name>
    <dbReference type="NCBI Taxonomy" id="1121015"/>
    <lineage>
        <taxon>Bacteria</taxon>
        <taxon>Pseudomonadati</taxon>
        <taxon>Pseudomonadota</taxon>
        <taxon>Gammaproteobacteria</taxon>
        <taxon>Lysobacterales</taxon>
        <taxon>Lysobacteraceae</taxon>
        <taxon>Arenimonas</taxon>
    </lineage>
</organism>
<dbReference type="SMART" id="SM00382">
    <property type="entry name" value="AAA"/>
    <property type="match status" value="1"/>
</dbReference>
<gene>
    <name evidence="4" type="ORF">N789_14335</name>
</gene>
<dbReference type="PANTHER" id="PTHR43038:SF3">
    <property type="entry name" value="ABC TRANSPORTER G FAMILY MEMBER 20 ISOFORM X1"/>
    <property type="match status" value="1"/>
</dbReference>
<evidence type="ECO:0000256" key="1">
    <source>
        <dbReference type="ARBA" id="ARBA00022741"/>
    </source>
</evidence>
<dbReference type="eggNOG" id="COG1131">
    <property type="taxonomic scope" value="Bacteria"/>
</dbReference>
<dbReference type="PANTHER" id="PTHR43038">
    <property type="entry name" value="ATP-BINDING CASSETTE, SUB-FAMILY H, MEMBER 1"/>
    <property type="match status" value="1"/>
</dbReference>
<evidence type="ECO:0000313" key="4">
    <source>
        <dbReference type="EMBL" id="KFN42258.1"/>
    </source>
</evidence>
<dbReference type="InterPro" id="IPR017871">
    <property type="entry name" value="ABC_transporter-like_CS"/>
</dbReference>
<evidence type="ECO:0000259" key="3">
    <source>
        <dbReference type="PROSITE" id="PS50893"/>
    </source>
</evidence>
<dbReference type="InterPro" id="IPR003593">
    <property type="entry name" value="AAA+_ATPase"/>
</dbReference>
<comment type="caution">
    <text evidence="4">The sequence shown here is derived from an EMBL/GenBank/DDBJ whole genome shotgun (WGS) entry which is preliminary data.</text>
</comment>
<dbReference type="PROSITE" id="PS50893">
    <property type="entry name" value="ABC_TRANSPORTER_2"/>
    <property type="match status" value="1"/>
</dbReference>
<dbReference type="STRING" id="1121015.GCA_000420545_01689"/>